<sequence length="104" mass="11692">MKTEERMHARNSGVTKENNLISNWLEEYGDPAIDKLVKRNLAVANRIADILAQKNMKPADLAKKLGKQRSEISKWLSGTHSFSTKTITYIECALGEDIIFVEAS</sequence>
<dbReference type="Gene3D" id="1.10.260.40">
    <property type="entry name" value="lambda repressor-like DNA-binding domains"/>
    <property type="match status" value="1"/>
</dbReference>
<reference evidence="3" key="1">
    <citation type="journal article" date="2019" name="Int. J. Syst. Evol. Microbiol.">
        <title>The Global Catalogue of Microorganisms (GCM) 10K type strain sequencing project: providing services to taxonomists for standard genome sequencing and annotation.</title>
        <authorList>
            <consortium name="The Broad Institute Genomics Platform"/>
            <consortium name="The Broad Institute Genome Sequencing Center for Infectious Disease"/>
            <person name="Wu L."/>
            <person name="Ma J."/>
        </authorList>
    </citation>
    <scope>NUCLEOTIDE SEQUENCE [LARGE SCALE GENOMIC DNA]</scope>
    <source>
        <strain evidence="3">KCTC 52416</strain>
    </source>
</reference>
<gene>
    <name evidence="2" type="ORF">ACFOET_18390</name>
</gene>
<evidence type="ECO:0000313" key="2">
    <source>
        <dbReference type="EMBL" id="MFC3199592.1"/>
    </source>
</evidence>
<name>A0ABV7JQY4_9SPHI</name>
<feature type="domain" description="HTH cro/C1-type" evidence="1">
    <location>
        <begin position="47"/>
        <end position="101"/>
    </location>
</feature>
<keyword evidence="3" id="KW-1185">Reference proteome</keyword>
<organism evidence="2 3">
    <name type="scientific">Parapedobacter deserti</name>
    <dbReference type="NCBI Taxonomy" id="1912957"/>
    <lineage>
        <taxon>Bacteria</taxon>
        <taxon>Pseudomonadati</taxon>
        <taxon>Bacteroidota</taxon>
        <taxon>Sphingobacteriia</taxon>
        <taxon>Sphingobacteriales</taxon>
        <taxon>Sphingobacteriaceae</taxon>
        <taxon>Parapedobacter</taxon>
    </lineage>
</organism>
<dbReference type="InterPro" id="IPR001387">
    <property type="entry name" value="Cro/C1-type_HTH"/>
</dbReference>
<dbReference type="EMBL" id="JBHRTA010000057">
    <property type="protein sequence ID" value="MFC3199592.1"/>
    <property type="molecule type" value="Genomic_DNA"/>
</dbReference>
<evidence type="ECO:0000313" key="3">
    <source>
        <dbReference type="Proteomes" id="UP001595526"/>
    </source>
</evidence>
<dbReference type="SUPFAM" id="SSF47413">
    <property type="entry name" value="lambda repressor-like DNA-binding domains"/>
    <property type="match status" value="1"/>
</dbReference>
<dbReference type="CDD" id="cd00093">
    <property type="entry name" value="HTH_XRE"/>
    <property type="match status" value="1"/>
</dbReference>
<dbReference type="RefSeq" id="WP_379025367.1">
    <property type="nucleotide sequence ID" value="NZ_JBHRTA010000057.1"/>
</dbReference>
<proteinExistence type="predicted"/>
<dbReference type="Proteomes" id="UP001595526">
    <property type="component" value="Unassembled WGS sequence"/>
</dbReference>
<protein>
    <submittedName>
        <fullName evidence="2">Helix-turn-helix domain-containing protein</fullName>
    </submittedName>
</protein>
<dbReference type="Pfam" id="PF01381">
    <property type="entry name" value="HTH_3"/>
    <property type="match status" value="1"/>
</dbReference>
<accession>A0ABV7JQY4</accession>
<dbReference type="InterPro" id="IPR010982">
    <property type="entry name" value="Lambda_DNA-bd_dom_sf"/>
</dbReference>
<dbReference type="SMART" id="SM00530">
    <property type="entry name" value="HTH_XRE"/>
    <property type="match status" value="1"/>
</dbReference>
<dbReference type="PROSITE" id="PS50943">
    <property type="entry name" value="HTH_CROC1"/>
    <property type="match status" value="1"/>
</dbReference>
<evidence type="ECO:0000259" key="1">
    <source>
        <dbReference type="PROSITE" id="PS50943"/>
    </source>
</evidence>
<comment type="caution">
    <text evidence="2">The sequence shown here is derived from an EMBL/GenBank/DDBJ whole genome shotgun (WGS) entry which is preliminary data.</text>
</comment>